<evidence type="ECO:0000313" key="1">
    <source>
        <dbReference type="EMBL" id="GET41984.1"/>
    </source>
</evidence>
<gene>
    <name evidence="1" type="ORF">MiSe_67980</name>
</gene>
<accession>A0AAV3XMT7</accession>
<organism evidence="1 2">
    <name type="scientific">Microseira wollei NIES-4236</name>
    <dbReference type="NCBI Taxonomy" id="2530354"/>
    <lineage>
        <taxon>Bacteria</taxon>
        <taxon>Bacillati</taxon>
        <taxon>Cyanobacteriota</taxon>
        <taxon>Cyanophyceae</taxon>
        <taxon>Oscillatoriophycideae</taxon>
        <taxon>Aerosakkonematales</taxon>
        <taxon>Aerosakkonemataceae</taxon>
        <taxon>Microseira</taxon>
    </lineage>
</organism>
<dbReference type="RefSeq" id="WP_226588813.1">
    <property type="nucleotide sequence ID" value="NZ_BLAY01000142.1"/>
</dbReference>
<dbReference type="EMBL" id="BLAY01000142">
    <property type="protein sequence ID" value="GET41984.1"/>
    <property type="molecule type" value="Genomic_DNA"/>
</dbReference>
<name>A0AAV3XMT7_9CYAN</name>
<comment type="caution">
    <text evidence="1">The sequence shown here is derived from an EMBL/GenBank/DDBJ whole genome shotgun (WGS) entry which is preliminary data.</text>
</comment>
<dbReference type="AlphaFoldDB" id="A0AAV3XMT7"/>
<protein>
    <submittedName>
        <fullName evidence="1">Uncharacterized protein</fullName>
    </submittedName>
</protein>
<evidence type="ECO:0000313" key="2">
    <source>
        <dbReference type="Proteomes" id="UP001050975"/>
    </source>
</evidence>
<dbReference type="Proteomes" id="UP001050975">
    <property type="component" value="Unassembled WGS sequence"/>
</dbReference>
<sequence>MGYTATDTSSDLADICDKHEELLRQMGDEISPFPDSKIGVYLSHFRISIEFLREEMAGRIMSVVSPMAIQSVSWGKPFIYEVSSSNHQVQIPVPSNSTLANTISESDFLNRPPKFFQKGKETIWLQILNLDARMDSEIGPIRIILGETLKREHPDIFKPSLGVAQSLGRKGFPAMLFFNPYALIETPLGSFRAIHGTLSYGRVTAFPPVGTPVSICECIPLEHIDEIREMMSSLSLTSVPTSVQTTQPLARIIGLSHPIDMELQVSGEEAFNLVERCIEYGSSDRGS</sequence>
<proteinExistence type="predicted"/>
<reference evidence="1" key="1">
    <citation type="submission" date="2019-10" db="EMBL/GenBank/DDBJ databases">
        <title>Draft genome sequece of Microseira wollei NIES-4236.</title>
        <authorList>
            <person name="Yamaguchi H."/>
            <person name="Suzuki S."/>
            <person name="Kawachi M."/>
        </authorList>
    </citation>
    <scope>NUCLEOTIDE SEQUENCE</scope>
    <source>
        <strain evidence="1">NIES-4236</strain>
    </source>
</reference>
<keyword evidence="2" id="KW-1185">Reference proteome</keyword>